<feature type="transmembrane region" description="Helical" evidence="16">
    <location>
        <begin position="54"/>
        <end position="75"/>
    </location>
</feature>
<comment type="subcellular location">
    <subcellularLocation>
        <location evidence="14">Cell membrane</location>
        <topology evidence="14">Multi-pass membrane protein</topology>
    </subcellularLocation>
    <subcellularLocation>
        <location evidence="1">Membrane</location>
        <topology evidence="1">Multi-pass membrane protein</topology>
    </subcellularLocation>
</comment>
<evidence type="ECO:0000256" key="12">
    <source>
        <dbReference type="ARBA" id="ARBA00024688"/>
    </source>
</evidence>
<keyword evidence="3 14" id="KW-0813">Transport</keyword>
<dbReference type="SUPFAM" id="SSF49503">
    <property type="entry name" value="Cupredoxins"/>
    <property type="match status" value="1"/>
</dbReference>
<evidence type="ECO:0000313" key="21">
    <source>
        <dbReference type="Proteomes" id="UP000186684"/>
    </source>
</evidence>
<dbReference type="GO" id="GO:0042773">
    <property type="term" value="P:ATP synthesis coupled electron transport"/>
    <property type="evidence" value="ECO:0007669"/>
    <property type="project" value="TreeGrafter"/>
</dbReference>
<accession>A0A1N7NI96</accession>
<sequence>MRLKTMLSSLLAATLAAPAFAQSDEVVGAPSAGGMGFQPAVTELARDLQWLDGMINIIITAIVLFVLGLILWCIVRYNRKANPEPAGFTHNTPVEIAWTVVPILILVFIGAFSLPVLFKQQEIPEGDIFIKATGYQWYWGYEYPEEGFGFDSYMIGSPATGGDNSYTEEVEMQLIEAGYEPEHFLLATDTQVVVPVGKTVVVQVTGGDVIHSWTIPAFGVKQDGIPGRLAELWFEAEREGIYFGQCSELCGIAHAYMPITVKVVSEEEYADWLVQMKEEYASNDAAPAPAEAVQLASAD</sequence>
<keyword evidence="9 16" id="KW-1133">Transmembrane helix</keyword>
<comment type="cofactor">
    <cofactor evidence="15">
        <name>Cu cation</name>
        <dbReference type="ChEBI" id="CHEBI:23378"/>
    </cofactor>
    <text evidence="15">Binds a copper A center.</text>
</comment>
<comment type="catalytic activity">
    <reaction evidence="13 15">
        <text>4 Fe(II)-[cytochrome c] + O2 + 8 H(+)(in) = 4 Fe(III)-[cytochrome c] + 2 H2O + 4 H(+)(out)</text>
        <dbReference type="Rhea" id="RHEA:11436"/>
        <dbReference type="Rhea" id="RHEA-COMP:10350"/>
        <dbReference type="Rhea" id="RHEA-COMP:14399"/>
        <dbReference type="ChEBI" id="CHEBI:15377"/>
        <dbReference type="ChEBI" id="CHEBI:15378"/>
        <dbReference type="ChEBI" id="CHEBI:15379"/>
        <dbReference type="ChEBI" id="CHEBI:29033"/>
        <dbReference type="ChEBI" id="CHEBI:29034"/>
        <dbReference type="EC" id="7.1.1.9"/>
    </reaction>
</comment>
<dbReference type="EMBL" id="FTOQ01000008">
    <property type="protein sequence ID" value="SIS98017.1"/>
    <property type="molecule type" value="Genomic_DNA"/>
</dbReference>
<evidence type="ECO:0000256" key="11">
    <source>
        <dbReference type="ARBA" id="ARBA00023136"/>
    </source>
</evidence>
<evidence type="ECO:0000256" key="6">
    <source>
        <dbReference type="ARBA" id="ARBA00022723"/>
    </source>
</evidence>
<organism evidence="20 21">
    <name type="scientific">Roseivivax lentus</name>
    <dbReference type="NCBI Taxonomy" id="633194"/>
    <lineage>
        <taxon>Bacteria</taxon>
        <taxon>Pseudomonadati</taxon>
        <taxon>Pseudomonadota</taxon>
        <taxon>Alphaproteobacteria</taxon>
        <taxon>Rhodobacterales</taxon>
        <taxon>Roseobacteraceae</taxon>
        <taxon>Roseivivax</taxon>
    </lineage>
</organism>
<dbReference type="Gene3D" id="2.60.40.420">
    <property type="entry name" value="Cupredoxins - blue copper proteins"/>
    <property type="match status" value="1"/>
</dbReference>
<evidence type="ECO:0000259" key="18">
    <source>
        <dbReference type="PROSITE" id="PS50857"/>
    </source>
</evidence>
<dbReference type="EC" id="7.1.1.9" evidence="15"/>
<keyword evidence="11 16" id="KW-0472">Membrane</keyword>
<dbReference type="OrthoDB" id="9781261at2"/>
<proteinExistence type="inferred from homology"/>
<keyword evidence="21" id="KW-1185">Reference proteome</keyword>
<dbReference type="STRING" id="633194.SAMN05421759_108124"/>
<evidence type="ECO:0000256" key="15">
    <source>
        <dbReference type="RuleBase" id="RU004024"/>
    </source>
</evidence>
<keyword evidence="10 15" id="KW-0186">Copper</keyword>
<evidence type="ECO:0000256" key="3">
    <source>
        <dbReference type="ARBA" id="ARBA00022448"/>
    </source>
</evidence>
<dbReference type="InterPro" id="IPR002429">
    <property type="entry name" value="CcO_II-like_C"/>
</dbReference>
<evidence type="ECO:0000256" key="17">
    <source>
        <dbReference type="SAM" id="SignalP"/>
    </source>
</evidence>
<evidence type="ECO:0000256" key="16">
    <source>
        <dbReference type="SAM" id="Phobius"/>
    </source>
</evidence>
<evidence type="ECO:0000256" key="1">
    <source>
        <dbReference type="ARBA" id="ARBA00004141"/>
    </source>
</evidence>
<dbReference type="PRINTS" id="PR01166">
    <property type="entry name" value="CYCOXIDASEII"/>
</dbReference>
<reference evidence="21" key="1">
    <citation type="submission" date="2017-01" db="EMBL/GenBank/DDBJ databases">
        <authorList>
            <person name="Varghese N."/>
            <person name="Submissions S."/>
        </authorList>
    </citation>
    <scope>NUCLEOTIDE SEQUENCE [LARGE SCALE GENOMIC DNA]</scope>
    <source>
        <strain evidence="21">DSM 29430</strain>
    </source>
</reference>
<comment type="function">
    <text evidence="12 15">Subunits I and II form the functional core of the enzyme complex. Electrons originating in cytochrome c are transferred via heme a and Cu(A) to the binuclear center formed by heme a3 and Cu(B).</text>
</comment>
<keyword evidence="17" id="KW-0732">Signal</keyword>
<dbReference type="InterPro" id="IPR036257">
    <property type="entry name" value="Cyt_c_oxidase_su2_TM_sf"/>
</dbReference>
<dbReference type="PANTHER" id="PTHR22888:SF9">
    <property type="entry name" value="CYTOCHROME C OXIDASE SUBUNIT 2"/>
    <property type="match status" value="1"/>
</dbReference>
<dbReference type="InterPro" id="IPR008972">
    <property type="entry name" value="Cupredoxin"/>
</dbReference>
<feature type="chain" id="PRO_5012207619" description="Cytochrome c oxidase subunit 2" evidence="17">
    <location>
        <begin position="22"/>
        <end position="299"/>
    </location>
</feature>
<keyword evidence="6 15" id="KW-0479">Metal-binding</keyword>
<dbReference type="Proteomes" id="UP000186684">
    <property type="component" value="Unassembled WGS sequence"/>
</dbReference>
<evidence type="ECO:0000259" key="19">
    <source>
        <dbReference type="PROSITE" id="PS50999"/>
    </source>
</evidence>
<dbReference type="Pfam" id="PF00116">
    <property type="entry name" value="COX2"/>
    <property type="match status" value="1"/>
</dbReference>
<keyword evidence="7" id="KW-1278">Translocase</keyword>
<evidence type="ECO:0000256" key="2">
    <source>
        <dbReference type="ARBA" id="ARBA00007866"/>
    </source>
</evidence>
<dbReference type="InterPro" id="IPR011759">
    <property type="entry name" value="Cyt_c_oxidase_su2_TM_dom"/>
</dbReference>
<dbReference type="GO" id="GO:0005507">
    <property type="term" value="F:copper ion binding"/>
    <property type="evidence" value="ECO:0007669"/>
    <property type="project" value="InterPro"/>
</dbReference>
<dbReference type="NCBIfam" id="TIGR02866">
    <property type="entry name" value="CoxB"/>
    <property type="match status" value="1"/>
</dbReference>
<keyword evidence="5 14" id="KW-0812">Transmembrane</keyword>
<feature type="signal peptide" evidence="17">
    <location>
        <begin position="1"/>
        <end position="21"/>
    </location>
</feature>
<dbReference type="SUPFAM" id="SSF81464">
    <property type="entry name" value="Cytochrome c oxidase subunit II-like, transmembrane region"/>
    <property type="match status" value="1"/>
</dbReference>
<dbReference type="GO" id="GO:0005886">
    <property type="term" value="C:plasma membrane"/>
    <property type="evidence" value="ECO:0007669"/>
    <property type="project" value="UniProtKB-SubCell"/>
</dbReference>
<dbReference type="PANTHER" id="PTHR22888">
    <property type="entry name" value="CYTOCHROME C OXIDASE, SUBUNIT II"/>
    <property type="match status" value="1"/>
</dbReference>
<dbReference type="PROSITE" id="PS50857">
    <property type="entry name" value="COX2_CUA"/>
    <property type="match status" value="1"/>
</dbReference>
<evidence type="ECO:0000256" key="5">
    <source>
        <dbReference type="ARBA" id="ARBA00022692"/>
    </source>
</evidence>
<keyword evidence="4 14" id="KW-0679">Respiratory chain</keyword>
<protein>
    <recommendedName>
        <fullName evidence="15">Cytochrome c oxidase subunit 2</fullName>
        <ecNumber evidence="15">7.1.1.9</ecNumber>
    </recommendedName>
</protein>
<dbReference type="InterPro" id="IPR014222">
    <property type="entry name" value="Cyt_c_oxidase_su2"/>
</dbReference>
<dbReference type="RefSeq" id="WP_076448668.1">
    <property type="nucleotide sequence ID" value="NZ_FTOQ01000008.1"/>
</dbReference>
<feature type="transmembrane region" description="Helical" evidence="16">
    <location>
        <begin position="96"/>
        <end position="118"/>
    </location>
</feature>
<dbReference type="Gene3D" id="1.10.287.90">
    <property type="match status" value="1"/>
</dbReference>
<name>A0A1N7NI96_9RHOB</name>
<dbReference type="GO" id="GO:0004129">
    <property type="term" value="F:cytochrome-c oxidase activity"/>
    <property type="evidence" value="ECO:0007669"/>
    <property type="project" value="UniProtKB-EC"/>
</dbReference>
<evidence type="ECO:0000256" key="10">
    <source>
        <dbReference type="ARBA" id="ARBA00023008"/>
    </source>
</evidence>
<dbReference type="AlphaFoldDB" id="A0A1N7NI96"/>
<dbReference type="InterPro" id="IPR045187">
    <property type="entry name" value="CcO_II"/>
</dbReference>
<feature type="domain" description="Cytochrome oxidase subunit II transmembrane region profile" evidence="19">
    <location>
        <begin position="29"/>
        <end position="124"/>
    </location>
</feature>
<dbReference type="PROSITE" id="PS00078">
    <property type="entry name" value="COX2"/>
    <property type="match status" value="1"/>
</dbReference>
<feature type="domain" description="Cytochrome oxidase subunit II copper A binding" evidence="18">
    <location>
        <begin position="125"/>
        <end position="275"/>
    </location>
</feature>
<evidence type="ECO:0000256" key="14">
    <source>
        <dbReference type="RuleBase" id="RU000456"/>
    </source>
</evidence>
<evidence type="ECO:0000256" key="9">
    <source>
        <dbReference type="ARBA" id="ARBA00022989"/>
    </source>
</evidence>
<comment type="similarity">
    <text evidence="2 14">Belongs to the cytochrome c oxidase subunit 2 family.</text>
</comment>
<evidence type="ECO:0000256" key="7">
    <source>
        <dbReference type="ARBA" id="ARBA00022967"/>
    </source>
</evidence>
<evidence type="ECO:0000256" key="13">
    <source>
        <dbReference type="ARBA" id="ARBA00047816"/>
    </source>
</evidence>
<dbReference type="InterPro" id="IPR001505">
    <property type="entry name" value="Copper_CuA"/>
</dbReference>
<dbReference type="PROSITE" id="PS50999">
    <property type="entry name" value="COX2_TM"/>
    <property type="match status" value="1"/>
</dbReference>
<keyword evidence="8 14" id="KW-0249">Electron transport</keyword>
<dbReference type="Pfam" id="PF02790">
    <property type="entry name" value="COX2_TM"/>
    <property type="match status" value="1"/>
</dbReference>
<dbReference type="GO" id="GO:0016491">
    <property type="term" value="F:oxidoreductase activity"/>
    <property type="evidence" value="ECO:0007669"/>
    <property type="project" value="InterPro"/>
</dbReference>
<evidence type="ECO:0000256" key="4">
    <source>
        <dbReference type="ARBA" id="ARBA00022660"/>
    </source>
</evidence>
<gene>
    <name evidence="20" type="ORF">SAMN05421759_108124</name>
</gene>
<evidence type="ECO:0000313" key="20">
    <source>
        <dbReference type="EMBL" id="SIS98017.1"/>
    </source>
</evidence>
<evidence type="ECO:0000256" key="8">
    <source>
        <dbReference type="ARBA" id="ARBA00022982"/>
    </source>
</evidence>